<organism evidence="2 3">
    <name type="scientific">Mesorhizobium neociceri</name>
    <dbReference type="NCBI Taxonomy" id="1307853"/>
    <lineage>
        <taxon>Bacteria</taxon>
        <taxon>Pseudomonadati</taxon>
        <taxon>Pseudomonadota</taxon>
        <taxon>Alphaproteobacteria</taxon>
        <taxon>Hyphomicrobiales</taxon>
        <taxon>Phyllobacteriaceae</taxon>
        <taxon>Mesorhizobium</taxon>
    </lineage>
</organism>
<keyword evidence="3" id="KW-1185">Reference proteome</keyword>
<evidence type="ECO:0000313" key="2">
    <source>
        <dbReference type="EMBL" id="MBA1139563.1"/>
    </source>
</evidence>
<protein>
    <submittedName>
        <fullName evidence="2">Thermonuclease family protein</fullName>
    </submittedName>
</protein>
<dbReference type="Proteomes" id="UP000558284">
    <property type="component" value="Unassembled WGS sequence"/>
</dbReference>
<dbReference type="AlphaFoldDB" id="A0A838B0F6"/>
<comment type="caution">
    <text evidence="2">The sequence shown here is derived from an EMBL/GenBank/DDBJ whole genome shotgun (WGS) entry which is preliminary data.</text>
</comment>
<name>A0A838B0F6_9HYPH</name>
<feature type="region of interest" description="Disordered" evidence="1">
    <location>
        <begin position="245"/>
        <end position="290"/>
    </location>
</feature>
<sequence>MRLLQLALAVLAIPAMVALVVAGGRVLQPEQSSVTIDQIDPGADAVPEEPATSAIPEIQPAKPPVPLPPVHSRAIDPETIAPPPLPAEELERVEPRAPLSDLALAGPPKPRRPRAVDDWGGTKLFQPVASAAGLIEANGYSVAVSGIDIVKEDETCTDDGKSWACGARARTAFRSFLRGRAVACKVPPEADHDLIAAECRIGKQDVGQWLVENGWARAVAGGPYVEAGDKARSARKGIFGAAPDLGGLPPAPMPVAAPTASQPILDAPATDTPPVGADATPPADQPAPAQ</sequence>
<gene>
    <name evidence="2" type="ORF">H0241_04750</name>
</gene>
<dbReference type="RefSeq" id="WP_181056839.1">
    <property type="nucleotide sequence ID" value="NZ_JACDTY010000002.1"/>
</dbReference>
<reference evidence="2 3" key="1">
    <citation type="submission" date="2020-07" db="EMBL/GenBank/DDBJ databases">
        <title>Definition of the novel symbiovar canariense within Mesorhizobium novociceri, a new species of genus Mesorhizobium nodulating Cicer canariense in the Caldera de Taburiente National Park (La Palma, Canary Islands).</title>
        <authorList>
            <person name="Leon-Barrios M."/>
            <person name="Perez-Yepez J."/>
            <person name="Flores-Felix J.D."/>
            <person name="Ramirez-Baena M.H."/>
            <person name="Pulido-Suarez L."/>
            <person name="Igual J.M."/>
            <person name="Velazquez E."/>
            <person name="Peix A."/>
        </authorList>
    </citation>
    <scope>NUCLEOTIDE SEQUENCE [LARGE SCALE GENOMIC DNA]</scope>
    <source>
        <strain evidence="2 3">CCANP35</strain>
    </source>
</reference>
<evidence type="ECO:0000256" key="1">
    <source>
        <dbReference type="SAM" id="MobiDB-lite"/>
    </source>
</evidence>
<dbReference type="Gene3D" id="2.40.50.90">
    <property type="match status" value="1"/>
</dbReference>
<proteinExistence type="predicted"/>
<evidence type="ECO:0000313" key="3">
    <source>
        <dbReference type="Proteomes" id="UP000558284"/>
    </source>
</evidence>
<dbReference type="EMBL" id="JACDTY010000002">
    <property type="protein sequence ID" value="MBA1139563.1"/>
    <property type="molecule type" value="Genomic_DNA"/>
</dbReference>
<dbReference type="SUPFAM" id="SSF50199">
    <property type="entry name" value="Staphylococcal nuclease"/>
    <property type="match status" value="1"/>
</dbReference>
<feature type="region of interest" description="Disordered" evidence="1">
    <location>
        <begin position="38"/>
        <end position="85"/>
    </location>
</feature>
<accession>A0A838B0F6</accession>
<dbReference type="InterPro" id="IPR035437">
    <property type="entry name" value="SNase_OB-fold_sf"/>
</dbReference>